<name>A0A920BTU3_9BACI</name>
<feature type="transmembrane region" description="Helical" evidence="1">
    <location>
        <begin position="49"/>
        <end position="67"/>
    </location>
</feature>
<evidence type="ECO:0000256" key="1">
    <source>
        <dbReference type="SAM" id="Phobius"/>
    </source>
</evidence>
<sequence>MKKVFLYCFPFVYFSMSQDFTNRSMLGSLVMIVATTLLLAFFGALSNNFIFIVIGNILSPIISYFFMGEMSENERWGGLF</sequence>
<dbReference type="EMBL" id="BORC01000003">
    <property type="protein sequence ID" value="GIN61956.1"/>
    <property type="molecule type" value="Genomic_DNA"/>
</dbReference>
<feature type="transmembrane region" description="Helical" evidence="1">
    <location>
        <begin position="25"/>
        <end position="43"/>
    </location>
</feature>
<comment type="caution">
    <text evidence="2">The sequence shown here is derived from an EMBL/GenBank/DDBJ whole genome shotgun (WGS) entry which is preliminary data.</text>
</comment>
<keyword evidence="1" id="KW-0812">Transmembrane</keyword>
<reference evidence="2" key="1">
    <citation type="submission" date="2021-03" db="EMBL/GenBank/DDBJ databases">
        <title>Antimicrobial resistance genes in bacteria isolated from Japanese honey, and their potential for conferring macrolide and lincosamide resistance in the American foulbrood pathogen Paenibacillus larvae.</title>
        <authorList>
            <person name="Okamoto M."/>
            <person name="Kumagai M."/>
            <person name="Kanamori H."/>
            <person name="Takamatsu D."/>
        </authorList>
    </citation>
    <scope>NUCLEOTIDE SEQUENCE</scope>
    <source>
        <strain evidence="2">J27TS8</strain>
    </source>
</reference>
<dbReference type="Proteomes" id="UP000682111">
    <property type="component" value="Unassembled WGS sequence"/>
</dbReference>
<gene>
    <name evidence="2" type="ORF">J27TS8_19490</name>
</gene>
<keyword evidence="1" id="KW-1133">Transmembrane helix</keyword>
<evidence type="ECO:0000313" key="3">
    <source>
        <dbReference type="Proteomes" id="UP000682111"/>
    </source>
</evidence>
<protein>
    <submittedName>
        <fullName evidence="2">Uncharacterized protein</fullName>
    </submittedName>
</protein>
<proteinExistence type="predicted"/>
<organism evidence="2 3">
    <name type="scientific">Robertmurraya siralis</name>
    <dbReference type="NCBI Taxonomy" id="77777"/>
    <lineage>
        <taxon>Bacteria</taxon>
        <taxon>Bacillati</taxon>
        <taxon>Bacillota</taxon>
        <taxon>Bacilli</taxon>
        <taxon>Bacillales</taxon>
        <taxon>Bacillaceae</taxon>
        <taxon>Robertmurraya</taxon>
    </lineage>
</organism>
<keyword evidence="3" id="KW-1185">Reference proteome</keyword>
<accession>A0A920BTU3</accession>
<dbReference type="AlphaFoldDB" id="A0A920BTU3"/>
<keyword evidence="1" id="KW-0472">Membrane</keyword>
<evidence type="ECO:0000313" key="2">
    <source>
        <dbReference type="EMBL" id="GIN61956.1"/>
    </source>
</evidence>